<keyword evidence="2" id="KW-1185">Reference proteome</keyword>
<organism evidence="1 2">
    <name type="scientific">Rhododendron molle</name>
    <name type="common">Chinese azalea</name>
    <name type="synonym">Azalea mollis</name>
    <dbReference type="NCBI Taxonomy" id="49168"/>
    <lineage>
        <taxon>Eukaryota</taxon>
        <taxon>Viridiplantae</taxon>
        <taxon>Streptophyta</taxon>
        <taxon>Embryophyta</taxon>
        <taxon>Tracheophyta</taxon>
        <taxon>Spermatophyta</taxon>
        <taxon>Magnoliopsida</taxon>
        <taxon>eudicotyledons</taxon>
        <taxon>Gunneridae</taxon>
        <taxon>Pentapetalae</taxon>
        <taxon>asterids</taxon>
        <taxon>Ericales</taxon>
        <taxon>Ericaceae</taxon>
        <taxon>Ericoideae</taxon>
        <taxon>Rhodoreae</taxon>
        <taxon>Rhododendron</taxon>
    </lineage>
</organism>
<evidence type="ECO:0000313" key="2">
    <source>
        <dbReference type="Proteomes" id="UP001062846"/>
    </source>
</evidence>
<evidence type="ECO:0000313" key="1">
    <source>
        <dbReference type="EMBL" id="KAI8566132.1"/>
    </source>
</evidence>
<protein>
    <submittedName>
        <fullName evidence="1">Uncharacterized protein</fullName>
    </submittedName>
</protein>
<name>A0ACC0PM75_RHOML</name>
<dbReference type="EMBL" id="CM046389">
    <property type="protein sequence ID" value="KAI8566132.1"/>
    <property type="molecule type" value="Genomic_DNA"/>
</dbReference>
<sequence>MSPKEPQTLLLLPLSSSCSSFTQMAIGNGYQENTVTEDLENPLLTEHEKVDESKKGGEKGSIGMVLLSTAVATCGSFEFGLCVGYSAPTQPAIREDLHLSLAEYSVFGSIVAVGAMAGAITSGKISDSIGRKWGMRLSAGCCIVGWLAIYFSMGALVLDMGRFLTGCGIGVFSSVVPVFIAEIAPTNLRGGLTTLNQAKTGKHREFEAALRKLRGEDADVSREEAEIQTYIETLRSLPISQTLDLLDAKYVRSVTVGLSGNARTTAYAIIQGQSLLIGWDPILAVSGVLIFPIHLMGIAGSLVTLVSWFGTWAVSYTFNFLMSWSSTGTFFVYAAFSAQTVLFVAKMVPETKGKTLEEIQVSINTQGRIKL</sequence>
<dbReference type="Proteomes" id="UP001062846">
    <property type="component" value="Chromosome 2"/>
</dbReference>
<reference evidence="1" key="1">
    <citation type="submission" date="2022-02" db="EMBL/GenBank/DDBJ databases">
        <title>Plant Genome Project.</title>
        <authorList>
            <person name="Zhang R.-G."/>
        </authorList>
    </citation>
    <scope>NUCLEOTIDE SEQUENCE</scope>
    <source>
        <strain evidence="1">AT1</strain>
    </source>
</reference>
<comment type="caution">
    <text evidence="1">The sequence shown here is derived from an EMBL/GenBank/DDBJ whole genome shotgun (WGS) entry which is preliminary data.</text>
</comment>
<accession>A0ACC0PM75</accession>
<gene>
    <name evidence="1" type="ORF">RHMOL_Rhmol02G0015800</name>
</gene>
<proteinExistence type="predicted"/>